<reference evidence="1 2" key="1">
    <citation type="submission" date="2024-09" db="EMBL/GenBank/DDBJ databases">
        <authorList>
            <person name="Sun Q."/>
            <person name="Mori K."/>
        </authorList>
    </citation>
    <scope>NUCLEOTIDE SEQUENCE [LARGE SCALE GENOMIC DNA]</scope>
    <source>
        <strain evidence="1 2">CCM 8654</strain>
    </source>
</reference>
<evidence type="ECO:0000313" key="2">
    <source>
        <dbReference type="Proteomes" id="UP001589698"/>
    </source>
</evidence>
<sequence>MGTRRKYTEELLSDAVRASTSVAGVLRHLGVRPTGGSHAHISRTIKAFGIDTSHFRLYNPTSHSSRRLTPEQILVRSADGARRASPPKLTRALIESGVAYECGLCGCDGTWLGMPLTLEVDHVDGDYCNIVIDNLRFLCPNCHRQTPNFAGRSRGKFSGHAAALRAMGIDS</sequence>
<proteinExistence type="predicted"/>
<dbReference type="EMBL" id="JBHLXH010000001">
    <property type="protein sequence ID" value="MFC0221695.1"/>
    <property type="molecule type" value="Genomic_DNA"/>
</dbReference>
<protein>
    <recommendedName>
        <fullName evidence="3">HNH endonuclease</fullName>
    </recommendedName>
</protein>
<keyword evidence="2" id="KW-1185">Reference proteome</keyword>
<gene>
    <name evidence="1" type="ORF">ACFFJG_04320</name>
</gene>
<organism evidence="1 2">
    <name type="scientific">Nocardioides zeicaulis</name>
    <dbReference type="NCBI Taxonomy" id="1776857"/>
    <lineage>
        <taxon>Bacteria</taxon>
        <taxon>Bacillati</taxon>
        <taxon>Actinomycetota</taxon>
        <taxon>Actinomycetes</taxon>
        <taxon>Propionibacteriales</taxon>
        <taxon>Nocardioidaceae</taxon>
        <taxon>Nocardioides</taxon>
    </lineage>
</organism>
<evidence type="ECO:0008006" key="3">
    <source>
        <dbReference type="Google" id="ProtNLM"/>
    </source>
</evidence>
<dbReference type="Proteomes" id="UP001589698">
    <property type="component" value="Unassembled WGS sequence"/>
</dbReference>
<comment type="caution">
    <text evidence="1">The sequence shown here is derived from an EMBL/GenBank/DDBJ whole genome shotgun (WGS) entry which is preliminary data.</text>
</comment>
<evidence type="ECO:0000313" key="1">
    <source>
        <dbReference type="EMBL" id="MFC0221695.1"/>
    </source>
</evidence>
<name>A0ABV6DY89_9ACTN</name>
<dbReference type="InterPro" id="IPR003615">
    <property type="entry name" value="HNH_nuc"/>
</dbReference>
<accession>A0ABV6DY89</accession>
<dbReference type="CDD" id="cd00085">
    <property type="entry name" value="HNHc"/>
    <property type="match status" value="1"/>
</dbReference>
<dbReference type="RefSeq" id="WP_378517368.1">
    <property type="nucleotide sequence ID" value="NZ_CBCSDI010000011.1"/>
</dbReference>